<gene>
    <name evidence="1" type="ORF">CLV39_1066</name>
</gene>
<reference evidence="1 2" key="1">
    <citation type="submission" date="2018-10" db="EMBL/GenBank/DDBJ databases">
        <title>Genomic Encyclopedia of Archaeal and Bacterial Type Strains, Phase II (KMG-II): from individual species to whole genera.</title>
        <authorList>
            <person name="Goeker M."/>
        </authorList>
    </citation>
    <scope>NUCLEOTIDE SEQUENCE [LARGE SCALE GENOMIC DNA]</scope>
    <source>
        <strain evidence="1 2">VM1</strain>
    </source>
</reference>
<accession>A0A3M0BNR3</accession>
<proteinExistence type="predicted"/>
<protein>
    <submittedName>
        <fullName evidence="1">Uncharacterized protein</fullName>
    </submittedName>
</protein>
<dbReference type="OrthoDB" id="15054at2"/>
<sequence>MEEERKAYPFALVGFFVSEKPIEEIFRKDVTPEELEKLQQLLKDTIFTEDVDIAIAPYVVPPDQVNDALNNLANIVFNPEEKMDA</sequence>
<comment type="caution">
    <text evidence="1">The sequence shown here is derived from an EMBL/GenBank/DDBJ whole genome shotgun (WGS) entry which is preliminary data.</text>
</comment>
<dbReference type="EMBL" id="REFO01000012">
    <property type="protein sequence ID" value="RMA96055.1"/>
    <property type="molecule type" value="Genomic_DNA"/>
</dbReference>
<dbReference type="AlphaFoldDB" id="A0A3M0BNR3"/>
<dbReference type="RefSeq" id="WP_121923192.1">
    <property type="nucleotide sequence ID" value="NZ_REFO01000012.1"/>
</dbReference>
<evidence type="ECO:0000313" key="2">
    <source>
        <dbReference type="Proteomes" id="UP000280842"/>
    </source>
</evidence>
<dbReference type="Proteomes" id="UP000280842">
    <property type="component" value="Unassembled WGS sequence"/>
</dbReference>
<organism evidence="1 2">
    <name type="scientific">Hydrogenothermus marinus</name>
    <dbReference type="NCBI Taxonomy" id="133270"/>
    <lineage>
        <taxon>Bacteria</taxon>
        <taxon>Pseudomonadati</taxon>
        <taxon>Aquificota</taxon>
        <taxon>Aquificia</taxon>
        <taxon>Aquificales</taxon>
        <taxon>Hydrogenothermaceae</taxon>
        <taxon>Hydrogenothermus</taxon>
    </lineage>
</organism>
<evidence type="ECO:0000313" key="1">
    <source>
        <dbReference type="EMBL" id="RMA96055.1"/>
    </source>
</evidence>
<keyword evidence="2" id="KW-1185">Reference proteome</keyword>
<name>A0A3M0BNR3_9AQUI</name>